<dbReference type="Pfam" id="PF01487">
    <property type="entry name" value="DHquinase_I"/>
    <property type="match status" value="1"/>
</dbReference>
<evidence type="ECO:0000256" key="3">
    <source>
        <dbReference type="ARBA" id="ARBA00009948"/>
    </source>
</evidence>
<dbReference type="CDD" id="cd00502">
    <property type="entry name" value="DHQase_I"/>
    <property type="match status" value="1"/>
</dbReference>
<keyword evidence="4 15" id="KW-0028">Amino-acid biosynthesis</keyword>
<feature type="binding site" evidence="15">
    <location>
        <position position="235"/>
    </location>
    <ligand>
        <name>3-phosphoshikimate</name>
        <dbReference type="ChEBI" id="CHEBI:145989"/>
    </ligand>
</feature>
<feature type="binding site" evidence="15">
    <location>
        <position position="395"/>
    </location>
    <ligand>
        <name>3-phosphoshikimate</name>
        <dbReference type="ChEBI" id="CHEBI:145989"/>
    </ligand>
</feature>
<evidence type="ECO:0000256" key="1">
    <source>
        <dbReference type="ARBA" id="ARBA00001947"/>
    </source>
</evidence>
<dbReference type="InterPro" id="IPR036968">
    <property type="entry name" value="Enolpyruvate_Tfrase_sf"/>
</dbReference>
<feature type="active site" description="Proton acceptor" evidence="15">
    <location>
        <position position="540"/>
    </location>
</feature>
<evidence type="ECO:0000313" key="17">
    <source>
        <dbReference type="EMBL" id="HIR61914.1"/>
    </source>
</evidence>
<evidence type="ECO:0000256" key="5">
    <source>
        <dbReference type="ARBA" id="ARBA00022679"/>
    </source>
</evidence>
<dbReference type="SUPFAM" id="SSF51569">
    <property type="entry name" value="Aldolase"/>
    <property type="match status" value="1"/>
</dbReference>
<feature type="binding site" evidence="15">
    <location>
        <position position="648"/>
    </location>
    <ligand>
        <name>phosphoenolpyruvate</name>
        <dbReference type="ChEBI" id="CHEBI:58702"/>
    </ligand>
</feature>
<dbReference type="Gene3D" id="3.65.10.10">
    <property type="entry name" value="Enolpyruvate transferase domain"/>
    <property type="match status" value="2"/>
</dbReference>
<evidence type="ECO:0000256" key="12">
    <source>
        <dbReference type="ARBA" id="ARBA00023002"/>
    </source>
</evidence>
<name>A0A9D1J6A7_9BACT</name>
<dbReference type="InterPro" id="IPR006264">
    <property type="entry name" value="EPSP_synthase"/>
</dbReference>
<dbReference type="GO" id="GO:0009073">
    <property type="term" value="P:aromatic amino acid family biosynthetic process"/>
    <property type="evidence" value="ECO:0007669"/>
    <property type="project" value="UniProtKB-KW"/>
</dbReference>
<dbReference type="GO" id="GO:0003855">
    <property type="term" value="F:3-dehydroquinate dehydratase activity"/>
    <property type="evidence" value="ECO:0007669"/>
    <property type="project" value="InterPro"/>
</dbReference>
<evidence type="ECO:0000256" key="14">
    <source>
        <dbReference type="ARBA" id="ARBA00044633"/>
    </source>
</evidence>
<dbReference type="Gene3D" id="3.20.20.70">
    <property type="entry name" value="Aldolase class I"/>
    <property type="match status" value="1"/>
</dbReference>
<dbReference type="EMBL" id="DVHI01000003">
    <property type="protein sequence ID" value="HIR61914.1"/>
    <property type="molecule type" value="Genomic_DNA"/>
</dbReference>
<comment type="caution">
    <text evidence="15">Lacks conserved residue(s) required for the propagation of feature annotation.</text>
</comment>
<keyword evidence="15" id="KW-0963">Cytoplasm</keyword>
<feature type="binding site" evidence="15">
    <location>
        <position position="322"/>
    </location>
    <ligand>
        <name>phosphoenolpyruvate</name>
        <dbReference type="ChEBI" id="CHEBI:58702"/>
    </ligand>
</feature>
<comment type="pathway">
    <text evidence="2 15">Metabolic intermediate biosynthesis; chorismate biosynthesis; chorismate from D-erythrose 4-phosphate and phosphoenolpyruvate: step 6/7.</text>
</comment>
<comment type="similarity">
    <text evidence="3 15">Belongs to the EPSP synthase family.</text>
</comment>
<feature type="binding site" evidence="15">
    <location>
        <position position="396"/>
    </location>
    <ligand>
        <name>phosphoenolpyruvate</name>
        <dbReference type="ChEBI" id="CHEBI:58702"/>
    </ligand>
</feature>
<dbReference type="GO" id="GO:0005737">
    <property type="term" value="C:cytoplasm"/>
    <property type="evidence" value="ECO:0007669"/>
    <property type="project" value="UniProtKB-SubCell"/>
</dbReference>
<keyword evidence="11" id="KW-0521">NADP</keyword>
<reference evidence="17" key="1">
    <citation type="submission" date="2020-10" db="EMBL/GenBank/DDBJ databases">
        <authorList>
            <person name="Gilroy R."/>
        </authorList>
    </citation>
    <scope>NUCLEOTIDE SEQUENCE</scope>
    <source>
        <strain evidence="17">ChiHjej13B12-12457</strain>
    </source>
</reference>
<dbReference type="GO" id="GO:0009423">
    <property type="term" value="P:chorismate biosynthetic process"/>
    <property type="evidence" value="ECO:0007669"/>
    <property type="project" value="UniProtKB-UniRule"/>
</dbReference>
<dbReference type="GO" id="GO:0005524">
    <property type="term" value="F:ATP binding"/>
    <property type="evidence" value="ECO:0007669"/>
    <property type="project" value="UniProtKB-KW"/>
</dbReference>
<feature type="binding site" evidence="15">
    <location>
        <position position="350"/>
    </location>
    <ligand>
        <name>phosphoenolpyruvate</name>
        <dbReference type="ChEBI" id="CHEBI:58702"/>
    </ligand>
</feature>
<dbReference type="EC" id="2.5.1.19" evidence="15"/>
<feature type="binding site" evidence="15">
    <location>
        <position position="234"/>
    </location>
    <ligand>
        <name>phosphoenolpyruvate</name>
        <dbReference type="ChEBI" id="CHEBI:58702"/>
    </ligand>
</feature>
<evidence type="ECO:0000256" key="8">
    <source>
        <dbReference type="ARBA" id="ARBA00022777"/>
    </source>
</evidence>
<evidence type="ECO:0000256" key="6">
    <source>
        <dbReference type="ARBA" id="ARBA00022723"/>
    </source>
</evidence>
<dbReference type="PANTHER" id="PTHR21090:SF5">
    <property type="entry name" value="PENTAFUNCTIONAL AROM POLYPEPTIDE"/>
    <property type="match status" value="1"/>
</dbReference>
<keyword evidence="13 15" id="KW-0057">Aromatic amino acid biosynthesis</keyword>
<evidence type="ECO:0000256" key="11">
    <source>
        <dbReference type="ARBA" id="ARBA00022857"/>
    </source>
</evidence>
<dbReference type="Proteomes" id="UP000886744">
    <property type="component" value="Unassembled WGS sequence"/>
</dbReference>
<dbReference type="AlphaFoldDB" id="A0A9D1J6A7"/>
<feature type="domain" description="Enolpyruvate transferase" evidence="16">
    <location>
        <begin position="221"/>
        <end position="655"/>
    </location>
</feature>
<evidence type="ECO:0000256" key="4">
    <source>
        <dbReference type="ARBA" id="ARBA00022605"/>
    </source>
</evidence>
<evidence type="ECO:0000259" key="16">
    <source>
        <dbReference type="Pfam" id="PF00275"/>
    </source>
</evidence>
<dbReference type="NCBIfam" id="TIGR01356">
    <property type="entry name" value="aroA"/>
    <property type="match status" value="1"/>
</dbReference>
<keyword evidence="7" id="KW-0547">Nucleotide-binding</keyword>
<dbReference type="InterPro" id="IPR013785">
    <property type="entry name" value="Aldolase_TIM"/>
</dbReference>
<dbReference type="SUPFAM" id="SSF55205">
    <property type="entry name" value="EPT/RTPC-like"/>
    <property type="match status" value="1"/>
</dbReference>
<feature type="binding site" evidence="15">
    <location>
        <position position="396"/>
    </location>
    <ligand>
        <name>3-phosphoshikimate</name>
        <dbReference type="ChEBI" id="CHEBI:145989"/>
    </ligand>
</feature>
<dbReference type="InterPro" id="IPR013792">
    <property type="entry name" value="RNA3'P_cycl/enolpyr_Trfase_a/b"/>
</dbReference>
<dbReference type="GO" id="GO:0003866">
    <property type="term" value="F:3-phosphoshikimate 1-carboxyvinyltransferase activity"/>
    <property type="evidence" value="ECO:0007669"/>
    <property type="project" value="UniProtKB-UniRule"/>
</dbReference>
<dbReference type="PANTHER" id="PTHR21090">
    <property type="entry name" value="AROM/DEHYDROQUINATE SYNTHASE"/>
    <property type="match status" value="1"/>
</dbReference>
<evidence type="ECO:0000256" key="2">
    <source>
        <dbReference type="ARBA" id="ARBA00004811"/>
    </source>
</evidence>
<comment type="catalytic activity">
    <reaction evidence="14">
        <text>3-phosphoshikimate + phosphoenolpyruvate = 5-O-(1-carboxyvinyl)-3-phosphoshikimate + phosphate</text>
        <dbReference type="Rhea" id="RHEA:21256"/>
        <dbReference type="ChEBI" id="CHEBI:43474"/>
        <dbReference type="ChEBI" id="CHEBI:57701"/>
        <dbReference type="ChEBI" id="CHEBI:58702"/>
        <dbReference type="ChEBI" id="CHEBI:145989"/>
        <dbReference type="EC" id="2.5.1.19"/>
    </reaction>
    <physiologicalReaction direction="left-to-right" evidence="14">
        <dbReference type="Rhea" id="RHEA:21257"/>
    </physiologicalReaction>
</comment>
<dbReference type="HAMAP" id="MF_00210">
    <property type="entry name" value="EPSP_synth"/>
    <property type="match status" value="1"/>
</dbReference>
<evidence type="ECO:0000256" key="15">
    <source>
        <dbReference type="HAMAP-Rule" id="MF_00210"/>
    </source>
</evidence>
<sequence>MICISIGDYGLDACRKALKRCEKYRRQFPDLVAEIRLDLCGLGEDEVHELFSGSRIPLIATCMKRSSHLYEAAVLAGAAYVDVNVFSFINLKKENQALLRSRRTKIILSFHDYQMTPGTDALVKVYREAVAAGADIVKIVTTAETTADALRVLDLYKLLEDGRMGRKKVPLIAFAMGNAGRFSRLEAHRQGAPFTYCALKQKYIVAPGMFTVEEVESFQDRTAVSGTVDMPASKSVAQRAIIAAMLAKGESEFHNCTRCRDIDSAIGVAKQFAQEAYVDKGGDLIIRGGFPPEKKKNDSPFSSLISMSMQSGGRTAFVGESGLLSRLCIPVVAQFGESVTVTGEGSLMDRHMYGCKEAMEELGASCILTAEETLPAVVCGPIKGGEITISGKKGSQFITGLLMALPLSKKDSVLRVQNATSVPYILLTVDVMQKFGVTVEWHREGDVLVFNIPGKQKYSPTEMTFEGDWSAAVNFIVAAAIFGSLTIKGLNLGTIQADKKILDVVRGCGALVEELPDDGGIRVSRGSLRAFDFDATDSPDLVPALSVLAAFSEGTSHFTGVARLRNKESNRPVVMEEGLNAMGVPARVDGDTMDITGISLARRIVEGKMLKGGNFHTFSDHRVAMALKVASLGCSSKVTLDSTDCIDKSFPGFLKLFESIHQ</sequence>
<keyword evidence="5 15" id="KW-0808">Transferase</keyword>
<feature type="binding site" evidence="15">
    <location>
        <position position="622"/>
    </location>
    <ligand>
        <name>phosphoenolpyruvate</name>
        <dbReference type="ChEBI" id="CHEBI:58702"/>
    </ligand>
</feature>
<evidence type="ECO:0000256" key="7">
    <source>
        <dbReference type="ARBA" id="ARBA00022741"/>
    </source>
</evidence>
<keyword evidence="10" id="KW-0067">ATP-binding</keyword>
<evidence type="ECO:0000256" key="9">
    <source>
        <dbReference type="ARBA" id="ARBA00022833"/>
    </source>
</evidence>
<organism evidence="17 18">
    <name type="scientific">Candidatus Coprenecus avistercoris</name>
    <dbReference type="NCBI Taxonomy" id="2840730"/>
    <lineage>
        <taxon>Bacteria</taxon>
        <taxon>Pseudomonadati</taxon>
        <taxon>Bacteroidota</taxon>
        <taxon>Bacteroidia</taxon>
        <taxon>Bacteroidales</taxon>
        <taxon>Rikenellaceae</taxon>
        <taxon>Rikenellaceae incertae sedis</taxon>
        <taxon>Candidatus Coprenecus</taxon>
    </lineage>
</organism>
<keyword evidence="9" id="KW-0862">Zinc</keyword>
<evidence type="ECO:0000313" key="18">
    <source>
        <dbReference type="Proteomes" id="UP000886744"/>
    </source>
</evidence>
<dbReference type="GO" id="GO:0016491">
    <property type="term" value="F:oxidoreductase activity"/>
    <property type="evidence" value="ECO:0007669"/>
    <property type="project" value="UniProtKB-KW"/>
</dbReference>
<comment type="caution">
    <text evidence="17">The sequence shown here is derived from an EMBL/GenBank/DDBJ whole genome shotgun (WGS) entry which is preliminary data.</text>
</comment>
<protein>
    <recommendedName>
        <fullName evidence="15">3-phosphoshikimate 1-carboxyvinyltransferase</fullName>
        <ecNumber evidence="15">2.5.1.19</ecNumber>
    </recommendedName>
    <alternativeName>
        <fullName evidence="15">5-enolpyruvylshikimate-3-phosphate synthase</fullName>
        <shortName evidence="15">EPSP synthase</shortName>
        <shortName evidence="15">EPSPS</shortName>
    </alternativeName>
</protein>
<reference evidence="17" key="2">
    <citation type="journal article" date="2021" name="PeerJ">
        <title>Extensive microbial diversity within the chicken gut microbiome revealed by metagenomics and culture.</title>
        <authorList>
            <person name="Gilroy R."/>
            <person name="Ravi A."/>
            <person name="Getino M."/>
            <person name="Pursley I."/>
            <person name="Horton D.L."/>
            <person name="Alikhan N.F."/>
            <person name="Baker D."/>
            <person name="Gharbi K."/>
            <person name="Hall N."/>
            <person name="Watson M."/>
            <person name="Adriaenssens E.M."/>
            <person name="Foster-Nyarko E."/>
            <person name="Jarju S."/>
            <person name="Secka A."/>
            <person name="Antonio M."/>
            <person name="Oren A."/>
            <person name="Chaudhuri R.R."/>
            <person name="La Ragione R."/>
            <person name="Hildebrand F."/>
            <person name="Pallen M.J."/>
        </authorList>
    </citation>
    <scope>NUCLEOTIDE SEQUENCE</scope>
    <source>
        <strain evidence="17">ChiHjej13B12-12457</strain>
    </source>
</reference>
<accession>A0A9D1J6A7</accession>
<comment type="cofactor">
    <cofactor evidence="1">
        <name>Zn(2+)</name>
        <dbReference type="ChEBI" id="CHEBI:29105"/>
    </cofactor>
</comment>
<comment type="function">
    <text evidence="15">Catalyzes the transfer of the enolpyruvyl moiety of phosphoenolpyruvate (PEP) to the 5-hydroxyl of shikimate-3-phosphate (S3P) to produce enolpyruvyl shikimate-3-phosphate and inorganic phosphate.</text>
</comment>
<dbReference type="InterPro" id="IPR001986">
    <property type="entry name" value="Enolpyruvate_Tfrase_dom"/>
</dbReference>
<evidence type="ECO:0000256" key="13">
    <source>
        <dbReference type="ARBA" id="ARBA00023141"/>
    </source>
</evidence>
<keyword evidence="6" id="KW-0479">Metal-binding</keyword>
<comment type="subunit">
    <text evidence="15">Monomer.</text>
</comment>
<feature type="binding site" evidence="15">
    <location>
        <position position="421"/>
    </location>
    <ligand>
        <name>3-phosphoshikimate</name>
        <dbReference type="ChEBI" id="CHEBI:145989"/>
    </ligand>
</feature>
<dbReference type="InterPro" id="IPR001381">
    <property type="entry name" value="DHquinase_I"/>
</dbReference>
<comment type="subcellular location">
    <subcellularLocation>
        <location evidence="15">Cytoplasm</location>
    </subcellularLocation>
</comment>
<dbReference type="GO" id="GO:0016301">
    <property type="term" value="F:kinase activity"/>
    <property type="evidence" value="ECO:0007669"/>
    <property type="project" value="UniProtKB-KW"/>
</dbReference>
<keyword evidence="12" id="KW-0560">Oxidoreductase</keyword>
<proteinExistence type="inferred from homology"/>
<dbReference type="GO" id="GO:0046872">
    <property type="term" value="F:metal ion binding"/>
    <property type="evidence" value="ECO:0007669"/>
    <property type="project" value="UniProtKB-KW"/>
</dbReference>
<dbReference type="GO" id="GO:0008652">
    <property type="term" value="P:amino acid biosynthetic process"/>
    <property type="evidence" value="ECO:0007669"/>
    <property type="project" value="UniProtKB-KW"/>
</dbReference>
<gene>
    <name evidence="15 17" type="primary">aroA</name>
    <name evidence="17" type="ORF">IAC94_00110</name>
</gene>
<evidence type="ECO:0000256" key="10">
    <source>
        <dbReference type="ARBA" id="ARBA00022840"/>
    </source>
</evidence>
<feature type="binding site" evidence="15">
    <location>
        <position position="234"/>
    </location>
    <ligand>
        <name>3-phosphoshikimate</name>
        <dbReference type="ChEBI" id="CHEBI:145989"/>
    </ligand>
</feature>
<keyword evidence="8" id="KW-0418">Kinase</keyword>
<dbReference type="Pfam" id="PF00275">
    <property type="entry name" value="EPSP_synthase"/>
    <property type="match status" value="1"/>
</dbReference>
<dbReference type="CDD" id="cd01556">
    <property type="entry name" value="EPSP_synthase"/>
    <property type="match status" value="1"/>
</dbReference>
<feature type="binding site" evidence="15">
    <location>
        <position position="567"/>
    </location>
    <ligand>
        <name>3-phosphoshikimate</name>
        <dbReference type="ChEBI" id="CHEBI:145989"/>
    </ligand>
</feature>
<feature type="binding site" evidence="15">
    <location>
        <position position="239"/>
    </location>
    <ligand>
        <name>3-phosphoshikimate</name>
        <dbReference type="ChEBI" id="CHEBI:145989"/>
    </ligand>
</feature>
<feature type="binding site" evidence="15">
    <location>
        <position position="540"/>
    </location>
    <ligand>
        <name>3-phosphoshikimate</name>
        <dbReference type="ChEBI" id="CHEBI:145989"/>
    </ligand>
</feature>
<feature type="binding site" evidence="15">
    <location>
        <position position="571"/>
    </location>
    <ligand>
        <name>phosphoenolpyruvate</name>
        <dbReference type="ChEBI" id="CHEBI:58702"/>
    </ligand>
</feature>